<evidence type="ECO:0000313" key="2">
    <source>
        <dbReference type="Proteomes" id="UP000261828"/>
    </source>
</evidence>
<gene>
    <name evidence="1" type="ORF">DX873_13245</name>
</gene>
<protein>
    <submittedName>
        <fullName evidence="1">Uncharacterized protein</fullName>
    </submittedName>
</protein>
<dbReference type="PROSITE" id="PS51257">
    <property type="entry name" value="PROKAR_LIPOPROTEIN"/>
    <property type="match status" value="1"/>
</dbReference>
<sequence>MLNFSKFLTAILVCSFTLISCSDDDGDYVPSEKNPQALSLNAVGIATAQPVQDFSIAGTGFQVTGNAFTMDFFDNSTGEKLGTLTDINVAAETFPDGSMKGENFTIFTFAKDKGTLVMHNLIDMRPVDEGTLSASIKLNDARTNLVGGTGIFEGSKGGSTLNAILDMTAFANGTVGFDCVYNITLK</sequence>
<evidence type="ECO:0000313" key="1">
    <source>
        <dbReference type="EMBL" id="RDY58648.1"/>
    </source>
</evidence>
<dbReference type="OrthoDB" id="1064829at2"/>
<keyword evidence="2" id="KW-1185">Reference proteome</keyword>
<reference evidence="1 2" key="1">
    <citation type="submission" date="2018-08" db="EMBL/GenBank/DDBJ databases">
        <title>Muricauda nanhaiensis sp. nov., isolated from seawater of the South China Sea.</title>
        <authorList>
            <person name="Dang Y."/>
        </authorList>
    </citation>
    <scope>NUCLEOTIDE SEQUENCE [LARGE SCALE GENOMIC DNA]</scope>
    <source>
        <strain evidence="1 2">SM1704</strain>
    </source>
</reference>
<dbReference type="EMBL" id="QTJX01000003">
    <property type="protein sequence ID" value="RDY58648.1"/>
    <property type="molecule type" value="Genomic_DNA"/>
</dbReference>
<dbReference type="RefSeq" id="WP_116184969.1">
    <property type="nucleotide sequence ID" value="NZ_QTJX01000003.1"/>
</dbReference>
<accession>A0A371JN69</accession>
<proteinExistence type="predicted"/>
<dbReference type="Proteomes" id="UP000261828">
    <property type="component" value="Unassembled WGS sequence"/>
</dbReference>
<organism evidence="1 2">
    <name type="scientific">Flagellimonas nanhaiensis</name>
    <dbReference type="NCBI Taxonomy" id="2292706"/>
    <lineage>
        <taxon>Bacteria</taxon>
        <taxon>Pseudomonadati</taxon>
        <taxon>Bacteroidota</taxon>
        <taxon>Flavobacteriia</taxon>
        <taxon>Flavobacteriales</taxon>
        <taxon>Flavobacteriaceae</taxon>
        <taxon>Flagellimonas</taxon>
    </lineage>
</organism>
<comment type="caution">
    <text evidence="1">The sequence shown here is derived from an EMBL/GenBank/DDBJ whole genome shotgun (WGS) entry which is preliminary data.</text>
</comment>
<name>A0A371JN69_9FLAO</name>
<dbReference type="AlphaFoldDB" id="A0A371JN69"/>